<dbReference type="GO" id="GO:0003677">
    <property type="term" value="F:DNA binding"/>
    <property type="evidence" value="ECO:0007669"/>
    <property type="project" value="InterPro"/>
</dbReference>
<dbReference type="GO" id="GO:0005634">
    <property type="term" value="C:nucleus"/>
    <property type="evidence" value="ECO:0007669"/>
    <property type="project" value="TreeGrafter"/>
</dbReference>
<dbReference type="InterPro" id="IPR027417">
    <property type="entry name" value="P-loop_NTPase"/>
</dbReference>
<dbReference type="GO" id="GO:0016818">
    <property type="term" value="F:hydrolase activity, acting on acid anhydrides, in phosphorus-containing anhydrides"/>
    <property type="evidence" value="ECO:0007669"/>
    <property type="project" value="InterPro"/>
</dbReference>
<dbReference type="Proteomes" id="UP000673691">
    <property type="component" value="Unassembled WGS sequence"/>
</dbReference>
<dbReference type="Pfam" id="PF06733">
    <property type="entry name" value="DEAD_2"/>
    <property type="match status" value="1"/>
</dbReference>
<evidence type="ECO:0000313" key="6">
    <source>
        <dbReference type="EMBL" id="KAG5456416.1"/>
    </source>
</evidence>
<dbReference type="EMBL" id="JAEFCI010011780">
    <property type="protein sequence ID" value="KAG5456416.1"/>
    <property type="molecule type" value="Genomic_DNA"/>
</dbReference>
<evidence type="ECO:0000313" key="7">
    <source>
        <dbReference type="Proteomes" id="UP000673691"/>
    </source>
</evidence>
<dbReference type="GO" id="GO:0006289">
    <property type="term" value="P:nucleotide-excision repair"/>
    <property type="evidence" value="ECO:0007669"/>
    <property type="project" value="TreeGrafter"/>
</dbReference>
<keyword evidence="7" id="KW-1185">Reference proteome</keyword>
<feature type="compositionally biased region" description="Low complexity" evidence="4">
    <location>
        <begin position="18"/>
        <end position="32"/>
    </location>
</feature>
<name>A0A8H7ZN25_9FUNG</name>
<dbReference type="InterPro" id="IPR045028">
    <property type="entry name" value="DinG/Rad3-like"/>
</dbReference>
<feature type="domain" description="Helicase ATP-binding" evidence="5">
    <location>
        <begin position="164"/>
        <end position="578"/>
    </location>
</feature>
<protein>
    <recommendedName>
        <fullName evidence="5">Helicase ATP-binding domain-containing protein</fullName>
    </recommendedName>
</protein>
<dbReference type="InterPro" id="IPR014013">
    <property type="entry name" value="Helic_SF1/SF2_ATP-bd_DinG/Rad3"/>
</dbReference>
<reference evidence="6 7" key="1">
    <citation type="journal article" name="Sci. Rep.">
        <title>Genome-scale phylogenetic analyses confirm Olpidium as the closest living zoosporic fungus to the non-flagellated, terrestrial fungi.</title>
        <authorList>
            <person name="Chang Y."/>
            <person name="Rochon D."/>
            <person name="Sekimoto S."/>
            <person name="Wang Y."/>
            <person name="Chovatia M."/>
            <person name="Sandor L."/>
            <person name="Salamov A."/>
            <person name="Grigoriev I.V."/>
            <person name="Stajich J.E."/>
            <person name="Spatafora J.W."/>
        </authorList>
    </citation>
    <scope>NUCLEOTIDE SEQUENCE [LARGE SCALE GENOMIC DNA]</scope>
    <source>
        <strain evidence="6">S191</strain>
    </source>
</reference>
<dbReference type="InterPro" id="IPR010614">
    <property type="entry name" value="RAD3-like_helicase_DEAD"/>
</dbReference>
<dbReference type="GO" id="GO:0005524">
    <property type="term" value="F:ATP binding"/>
    <property type="evidence" value="ECO:0007669"/>
    <property type="project" value="UniProtKB-KW"/>
</dbReference>
<keyword evidence="2" id="KW-0378">Hydrolase</keyword>
<organism evidence="6 7">
    <name type="scientific">Olpidium bornovanus</name>
    <dbReference type="NCBI Taxonomy" id="278681"/>
    <lineage>
        <taxon>Eukaryota</taxon>
        <taxon>Fungi</taxon>
        <taxon>Fungi incertae sedis</taxon>
        <taxon>Olpidiomycota</taxon>
        <taxon>Olpidiomycotina</taxon>
        <taxon>Olpidiomycetes</taxon>
        <taxon>Olpidiales</taxon>
        <taxon>Olpidiaceae</taxon>
        <taxon>Olpidium</taxon>
    </lineage>
</organism>
<evidence type="ECO:0000256" key="1">
    <source>
        <dbReference type="ARBA" id="ARBA00022741"/>
    </source>
</evidence>
<dbReference type="AlphaFoldDB" id="A0A8H7ZN25"/>
<keyword evidence="3" id="KW-0067">ATP-binding</keyword>
<evidence type="ECO:0000259" key="5">
    <source>
        <dbReference type="PROSITE" id="PS51193"/>
    </source>
</evidence>
<feature type="region of interest" description="Disordered" evidence="4">
    <location>
        <begin position="261"/>
        <end position="382"/>
    </location>
</feature>
<comment type="caution">
    <text evidence="6">The sequence shown here is derived from an EMBL/GenBank/DDBJ whole genome shotgun (WGS) entry which is preliminary data.</text>
</comment>
<feature type="region of interest" description="Disordered" evidence="4">
    <location>
        <begin position="1"/>
        <end position="52"/>
    </location>
</feature>
<dbReference type="PANTHER" id="PTHR11472">
    <property type="entry name" value="DNA REPAIR DEAD HELICASE RAD3/XP-D SUBFAMILY MEMBER"/>
    <property type="match status" value="1"/>
</dbReference>
<dbReference type="GO" id="GO:0003678">
    <property type="term" value="F:DNA helicase activity"/>
    <property type="evidence" value="ECO:0007669"/>
    <property type="project" value="InterPro"/>
</dbReference>
<feature type="non-terminal residue" evidence="6">
    <location>
        <position position="592"/>
    </location>
</feature>
<feature type="compositionally biased region" description="Basic and acidic residues" evidence="4">
    <location>
        <begin position="311"/>
        <end position="325"/>
    </location>
</feature>
<gene>
    <name evidence="6" type="ORF">BJ554DRAFT_3852</name>
</gene>
<dbReference type="SUPFAM" id="SSF52540">
    <property type="entry name" value="P-loop containing nucleoside triphosphate hydrolases"/>
    <property type="match status" value="1"/>
</dbReference>
<dbReference type="OrthoDB" id="272481at2759"/>
<dbReference type="PANTHER" id="PTHR11472:SF47">
    <property type="entry name" value="FANCONI ANEMIA GROUP J PROTEIN"/>
    <property type="match status" value="1"/>
</dbReference>
<accession>A0A8H7ZN25</accession>
<feature type="region of interest" description="Disordered" evidence="4">
    <location>
        <begin position="61"/>
        <end position="80"/>
    </location>
</feature>
<sequence length="592" mass="63654">MPTAKRQRTTVGGRGRRTASAAAAGSGPATAADGRKSKGKAGKPPADHVGGRVQAKLFFKDAPVPDGGADPRSPSAAGAVLRPAPPLLPAEVCSRLRRCKLHCPQLTLANRIAFSAFSLSLSSPHPSPARFCGSPSPFSTCPESGLFTPVRPKPPSTETCYTMSGVEIRFPFPAYGSQVAMMSKITKALQRSENALLESPTGSGKSLALLCACLAWREAEKKALAAAWIEQKQAARDEAALARAVEASIAESLERTGACVWDGGVPASEPVQRSPPGRAQNEAQAAAADADDDDDFQPARPTARPLPPAWPRREPAKRPAHDGPRNQRPSTAPVLASVENIPPRSLPVPCASPDMNSVGAPKAPVNPASKPEQPKKFSRFPVPPKIFFGSRTHKQLTQLINELKSNTAYRPKMAVLGSRNQYCIHPTVSKSKNRNEECAQLLDSEGCAYFNGVRQLRASREIARGGKHEVWDIEDLAKLGRSHKACPYFAARALAEEADVVFLPYNYICDPVIRDAMEVKVDGAVVVLDEAHNIEDVARAAGSYEVTEIDLQHVAHEMEDLIGKGILVSDIRPLLHIVESLLGWIMDENNTY</sequence>
<evidence type="ECO:0000256" key="2">
    <source>
        <dbReference type="ARBA" id="ARBA00022801"/>
    </source>
</evidence>
<dbReference type="InterPro" id="IPR006554">
    <property type="entry name" value="Helicase-like_DEXD_c2"/>
</dbReference>
<proteinExistence type="predicted"/>
<evidence type="ECO:0000256" key="3">
    <source>
        <dbReference type="ARBA" id="ARBA00022840"/>
    </source>
</evidence>
<dbReference type="Gene3D" id="3.40.50.300">
    <property type="entry name" value="P-loop containing nucleotide triphosphate hydrolases"/>
    <property type="match status" value="2"/>
</dbReference>
<evidence type="ECO:0000256" key="4">
    <source>
        <dbReference type="SAM" id="MobiDB-lite"/>
    </source>
</evidence>
<keyword evidence="1" id="KW-0547">Nucleotide-binding</keyword>
<dbReference type="SMART" id="SM00488">
    <property type="entry name" value="DEXDc2"/>
    <property type="match status" value="1"/>
</dbReference>
<dbReference type="PROSITE" id="PS51193">
    <property type="entry name" value="HELICASE_ATP_BIND_2"/>
    <property type="match status" value="1"/>
</dbReference>
<dbReference type="GO" id="GO:1990918">
    <property type="term" value="P:double-strand break repair involved in meiotic recombination"/>
    <property type="evidence" value="ECO:0007669"/>
    <property type="project" value="TreeGrafter"/>
</dbReference>